<dbReference type="InterPro" id="IPR000794">
    <property type="entry name" value="Beta-ketoacyl_synthase"/>
</dbReference>
<name>A0AA87NND1_TREMD</name>
<dbReference type="PANTHER" id="PTHR11712:SF325">
    <property type="entry name" value="3-OXOACYL-(ACYL-CARRIER-PROTEIN) SYNTHASE II FABF"/>
    <property type="match status" value="1"/>
</dbReference>
<dbReference type="InterPro" id="IPR016039">
    <property type="entry name" value="Thiolase-like"/>
</dbReference>
<dbReference type="CDD" id="cd00834">
    <property type="entry name" value="KAS_I_II"/>
    <property type="match status" value="1"/>
</dbReference>
<proteinExistence type="inferred from homology"/>
<evidence type="ECO:0000313" key="6">
    <source>
        <dbReference type="Proteomes" id="UP000014634"/>
    </source>
</evidence>
<dbReference type="PANTHER" id="PTHR11712">
    <property type="entry name" value="POLYKETIDE SYNTHASE-RELATED"/>
    <property type="match status" value="1"/>
</dbReference>
<dbReference type="InterPro" id="IPR018201">
    <property type="entry name" value="Ketoacyl_synth_AS"/>
</dbReference>
<organism evidence="5 6">
    <name type="scientific">Treponema medium ATCC 700293</name>
    <dbReference type="NCBI Taxonomy" id="1125700"/>
    <lineage>
        <taxon>Bacteria</taxon>
        <taxon>Pseudomonadati</taxon>
        <taxon>Spirochaetota</taxon>
        <taxon>Spirochaetia</taxon>
        <taxon>Spirochaetales</taxon>
        <taxon>Treponemataceae</taxon>
        <taxon>Treponema</taxon>
    </lineage>
</organism>
<reference evidence="5 6" key="1">
    <citation type="submission" date="2013-04" db="EMBL/GenBank/DDBJ databases">
        <title>The Genome Sequence of Treponema medium ATCC 700293.</title>
        <authorList>
            <consortium name="The Broad Institute Genomics Platform"/>
            <person name="Earl A."/>
            <person name="Ward D."/>
            <person name="Feldgarden M."/>
            <person name="Gevers D."/>
            <person name="Leonetti C."/>
            <person name="Blanton J.M."/>
            <person name="Dewhirst F.E."/>
            <person name="Izard J."/>
            <person name="Walker B."/>
            <person name="Young S."/>
            <person name="Zeng Q."/>
            <person name="Gargeya S."/>
            <person name="Fitzgerald M."/>
            <person name="Haas B."/>
            <person name="Abouelleil A."/>
            <person name="Allen A.W."/>
            <person name="Alvarado L."/>
            <person name="Arachchi H.M."/>
            <person name="Berlin A.M."/>
            <person name="Chapman S.B."/>
            <person name="Gainer-Dewar J."/>
            <person name="Goldberg J."/>
            <person name="Griggs A."/>
            <person name="Gujja S."/>
            <person name="Hansen M."/>
            <person name="Howarth C."/>
            <person name="Imamovic A."/>
            <person name="Ireland A."/>
            <person name="Larimer J."/>
            <person name="McCowan C."/>
            <person name="Murphy C."/>
            <person name="Pearson M."/>
            <person name="Poon T.W."/>
            <person name="Priest M."/>
            <person name="Roberts A."/>
            <person name="Saif S."/>
            <person name="Shea T."/>
            <person name="Sisk P."/>
            <person name="Sykes S."/>
            <person name="Wortman J."/>
            <person name="Nusbaum C."/>
            <person name="Birren B."/>
        </authorList>
    </citation>
    <scope>NUCLEOTIDE SEQUENCE [LARGE SCALE GENOMIC DNA]</scope>
    <source>
        <strain evidence="5 6">ATCC 700293</strain>
    </source>
</reference>
<evidence type="ECO:0000256" key="3">
    <source>
        <dbReference type="RuleBase" id="RU003694"/>
    </source>
</evidence>
<protein>
    <recommendedName>
        <fullName evidence="4">Ketosynthase family 3 (KS3) domain-containing protein</fullName>
    </recommendedName>
</protein>
<dbReference type="Gene3D" id="3.40.47.10">
    <property type="match status" value="1"/>
</dbReference>
<evidence type="ECO:0000256" key="1">
    <source>
        <dbReference type="ARBA" id="ARBA00008467"/>
    </source>
</evidence>
<dbReference type="RefSeq" id="WP_016522697.1">
    <property type="nucleotide sequence ID" value="NZ_KE332517.1"/>
</dbReference>
<dbReference type="AlphaFoldDB" id="A0AA87NND1"/>
<dbReference type="InterPro" id="IPR020841">
    <property type="entry name" value="PKS_Beta-ketoAc_synthase_dom"/>
</dbReference>
<comment type="caution">
    <text evidence="5">The sequence shown here is derived from an EMBL/GenBank/DDBJ whole genome shotgun (WGS) entry which is preliminary data.</text>
</comment>
<dbReference type="InterPro" id="IPR014031">
    <property type="entry name" value="Ketoacyl_synth_C"/>
</dbReference>
<evidence type="ECO:0000313" key="5">
    <source>
        <dbReference type="EMBL" id="EPF29441.1"/>
    </source>
</evidence>
<gene>
    <name evidence="5" type="ORF">HMPREF9195_00727</name>
</gene>
<keyword evidence="2 3" id="KW-0808">Transferase</keyword>
<dbReference type="GO" id="GO:0006633">
    <property type="term" value="P:fatty acid biosynthetic process"/>
    <property type="evidence" value="ECO:0007669"/>
    <property type="project" value="InterPro"/>
</dbReference>
<dbReference type="SUPFAM" id="SSF53901">
    <property type="entry name" value="Thiolase-like"/>
    <property type="match status" value="2"/>
</dbReference>
<dbReference type="PROSITE" id="PS52004">
    <property type="entry name" value="KS3_2"/>
    <property type="match status" value="1"/>
</dbReference>
<dbReference type="Pfam" id="PF00109">
    <property type="entry name" value="ketoacyl-synt"/>
    <property type="match status" value="1"/>
</dbReference>
<evidence type="ECO:0000256" key="2">
    <source>
        <dbReference type="ARBA" id="ARBA00022679"/>
    </source>
</evidence>
<dbReference type="Proteomes" id="UP000014634">
    <property type="component" value="Unassembled WGS sequence"/>
</dbReference>
<dbReference type="PROSITE" id="PS00606">
    <property type="entry name" value="KS3_1"/>
    <property type="match status" value="1"/>
</dbReference>
<comment type="similarity">
    <text evidence="1 3">Belongs to the thiolase-like superfamily. Beta-ketoacyl-ACP synthases family.</text>
</comment>
<dbReference type="SMART" id="SM00825">
    <property type="entry name" value="PKS_KS"/>
    <property type="match status" value="1"/>
</dbReference>
<feature type="domain" description="Ketosynthase family 3 (KS3)" evidence="4">
    <location>
        <begin position="2"/>
        <end position="405"/>
    </location>
</feature>
<dbReference type="InterPro" id="IPR014030">
    <property type="entry name" value="Ketoacyl_synth_N"/>
</dbReference>
<dbReference type="EMBL" id="ATFE01000004">
    <property type="protein sequence ID" value="EPF29441.1"/>
    <property type="molecule type" value="Genomic_DNA"/>
</dbReference>
<accession>A0AA87NND1</accession>
<dbReference type="Pfam" id="PF02801">
    <property type="entry name" value="Ketoacyl-synt_C"/>
    <property type="match status" value="1"/>
</dbReference>
<dbReference type="GO" id="GO:0005829">
    <property type="term" value="C:cytosol"/>
    <property type="evidence" value="ECO:0007669"/>
    <property type="project" value="TreeGrafter"/>
</dbReference>
<dbReference type="GO" id="GO:0004315">
    <property type="term" value="F:3-oxoacyl-[acyl-carrier-protein] synthase activity"/>
    <property type="evidence" value="ECO:0007669"/>
    <property type="project" value="InterPro"/>
</dbReference>
<evidence type="ECO:0000259" key="4">
    <source>
        <dbReference type="PROSITE" id="PS52004"/>
    </source>
</evidence>
<sequence>MKKRVVITGTGIISPIGEDWTTVYAALKAKQNAVRVMDEWVTNSKIRSKLAAPAIFTDPGFPRKTMRGMGRVALLAVTAAHRAVSQAGLLDNPILSGGQSGVACGVSSGSYKAIKELISIMQPDGPNLLDATTYVRYMPQSAAVNISLFFSLKGRLVTTDVACAAGSLAIGSAYELIAAGKQTVMLAAGSDELSPFNTAIFDTLFATSLKNDTPKATPAPFDKNRDGLVIGEGAGCLVLEEYEHAKARGAEILAELVGFAQNCDGRHITQPNRIMMEAVMRNAIEDAGIHPEQIGYIDAHGTATDVGDVEETNAVYSLFKRPVPISSQKSYTGHTLGACGVLESFFAINMMKEKWFAPNLNLTEVDERLPDLHYITGNGLHLDTEYVMSNNFAFGGVNTSLIFKRYVS</sequence>
<dbReference type="NCBIfam" id="NF006587">
    <property type="entry name" value="PRK09116.1"/>
    <property type="match status" value="1"/>
</dbReference>